<feature type="coiled-coil region" evidence="11">
    <location>
        <begin position="808"/>
        <end position="873"/>
    </location>
</feature>
<evidence type="ECO:0000256" key="3">
    <source>
        <dbReference type="ARBA" id="ARBA00020222"/>
    </source>
</evidence>
<dbReference type="PANTHER" id="PTHR32198">
    <property type="entry name" value="MITOCHONDRIAL ESCAPE PROTEIN 2"/>
    <property type="match status" value="1"/>
</dbReference>
<dbReference type="GO" id="GO:0005743">
    <property type="term" value="C:mitochondrial inner membrane"/>
    <property type="evidence" value="ECO:0007669"/>
    <property type="project" value="UniProtKB-SubCell"/>
</dbReference>
<keyword evidence="6" id="KW-1133">Transmembrane helix</keyword>
<dbReference type="EMBL" id="ML213505">
    <property type="protein sequence ID" value="TFK55018.1"/>
    <property type="molecule type" value="Genomic_DNA"/>
</dbReference>
<feature type="region of interest" description="Disordered" evidence="12">
    <location>
        <begin position="515"/>
        <end position="556"/>
    </location>
</feature>
<dbReference type="InterPro" id="IPR027417">
    <property type="entry name" value="P-loop_NTPase"/>
</dbReference>
<evidence type="ECO:0000256" key="2">
    <source>
        <dbReference type="ARBA" id="ARBA00010320"/>
    </source>
</evidence>
<comment type="subcellular location">
    <subcellularLocation>
        <location evidence="1 10">Mitochondrion inner membrane</location>
        <topology evidence="1 10">Single-pass membrane protein</topology>
    </subcellularLocation>
</comment>
<evidence type="ECO:0000259" key="13">
    <source>
        <dbReference type="SMART" id="SM00382"/>
    </source>
</evidence>
<dbReference type="GO" id="GO:0003723">
    <property type="term" value="F:RNA binding"/>
    <property type="evidence" value="ECO:0007669"/>
    <property type="project" value="UniProtKB-UniRule"/>
</dbReference>
<dbReference type="SMART" id="SM00382">
    <property type="entry name" value="AAA"/>
    <property type="match status" value="1"/>
</dbReference>
<dbReference type="SUPFAM" id="SSF54928">
    <property type="entry name" value="RNA-binding domain, RBD"/>
    <property type="match status" value="1"/>
</dbReference>
<accession>A0A5C3NG52</accession>
<dbReference type="AlphaFoldDB" id="A0A5C3NG52"/>
<dbReference type="InterPro" id="IPR035979">
    <property type="entry name" value="RBD_domain_sf"/>
</dbReference>
<dbReference type="PANTHER" id="PTHR32198:SF2">
    <property type="entry name" value="MITOCHONDRIAL ESCAPE PROTEIN 2"/>
    <property type="match status" value="1"/>
</dbReference>
<evidence type="ECO:0000256" key="9">
    <source>
        <dbReference type="ARBA" id="ARBA00025276"/>
    </source>
</evidence>
<dbReference type="STRING" id="5364.A0A5C3NG52"/>
<evidence type="ECO:0000256" key="8">
    <source>
        <dbReference type="ARBA" id="ARBA00023136"/>
    </source>
</evidence>
<comment type="function">
    <text evidence="9 10">Plays a role in maintaining the mitochondrial genome and in controlling the mtDNA escape. Involved in the regulation of mtDNA nucleotide structure and number. May have a dispensable role in early maturation of pre-rRNA.</text>
</comment>
<evidence type="ECO:0000256" key="7">
    <source>
        <dbReference type="ARBA" id="ARBA00023128"/>
    </source>
</evidence>
<evidence type="ECO:0000256" key="10">
    <source>
        <dbReference type="RuleBase" id="RU367108"/>
    </source>
</evidence>
<dbReference type="InterPro" id="IPR018850">
    <property type="entry name" value="Mt_escape_2_C"/>
</dbReference>
<evidence type="ECO:0000256" key="4">
    <source>
        <dbReference type="ARBA" id="ARBA00022692"/>
    </source>
</evidence>
<keyword evidence="8" id="KW-0472">Membrane</keyword>
<dbReference type="SUPFAM" id="SSF52540">
    <property type="entry name" value="P-loop containing nucleoside triphosphate hydrolases"/>
    <property type="match status" value="1"/>
</dbReference>
<dbReference type="Pfam" id="PF10443">
    <property type="entry name" value="RNA12"/>
    <property type="match status" value="1"/>
</dbReference>
<dbReference type="Proteomes" id="UP000305948">
    <property type="component" value="Unassembled WGS sequence"/>
</dbReference>
<keyword evidence="11" id="KW-0175">Coiled coil</keyword>
<dbReference type="InterPro" id="IPR039627">
    <property type="entry name" value="Yme2_C"/>
</dbReference>
<evidence type="ECO:0000313" key="14">
    <source>
        <dbReference type="EMBL" id="TFK55018.1"/>
    </source>
</evidence>
<dbReference type="GO" id="GO:0006397">
    <property type="term" value="P:mRNA processing"/>
    <property type="evidence" value="ECO:0007669"/>
    <property type="project" value="UniProtKB-UniRule"/>
</dbReference>
<evidence type="ECO:0000256" key="11">
    <source>
        <dbReference type="SAM" id="Coils"/>
    </source>
</evidence>
<comment type="similarity">
    <text evidence="2 10">Belongs to the YME2 family.</text>
</comment>
<dbReference type="OrthoDB" id="10267654at2759"/>
<dbReference type="Gene3D" id="3.40.50.300">
    <property type="entry name" value="P-loop containing nucleotide triphosphate hydrolases"/>
    <property type="match status" value="1"/>
</dbReference>
<dbReference type="InterPro" id="IPR003593">
    <property type="entry name" value="AAA+_ATPase"/>
</dbReference>
<evidence type="ECO:0000313" key="15">
    <source>
        <dbReference type="Proteomes" id="UP000305948"/>
    </source>
</evidence>
<keyword evidence="7 10" id="KW-0496">Mitochondrion</keyword>
<evidence type="ECO:0000256" key="5">
    <source>
        <dbReference type="ARBA" id="ARBA00022792"/>
    </source>
</evidence>
<keyword evidence="4" id="KW-0812">Transmembrane</keyword>
<organism evidence="14 15">
    <name type="scientific">Heliocybe sulcata</name>
    <dbReference type="NCBI Taxonomy" id="5364"/>
    <lineage>
        <taxon>Eukaryota</taxon>
        <taxon>Fungi</taxon>
        <taxon>Dikarya</taxon>
        <taxon>Basidiomycota</taxon>
        <taxon>Agaricomycotina</taxon>
        <taxon>Agaricomycetes</taxon>
        <taxon>Gloeophyllales</taxon>
        <taxon>Gloeophyllaceae</taxon>
        <taxon>Heliocybe</taxon>
    </lineage>
</organism>
<feature type="domain" description="AAA+ ATPase" evidence="13">
    <location>
        <begin position="356"/>
        <end position="646"/>
    </location>
</feature>
<name>A0A5C3NG52_9AGAM</name>
<protein>
    <recommendedName>
        <fullName evidence="3 10">Mitochondrial escape protein 2</fullName>
    </recommendedName>
</protein>
<keyword evidence="10" id="KW-0694">RNA-binding</keyword>
<reference evidence="14 15" key="1">
    <citation type="journal article" date="2019" name="Nat. Ecol. Evol.">
        <title>Megaphylogeny resolves global patterns of mushroom evolution.</title>
        <authorList>
            <person name="Varga T."/>
            <person name="Krizsan K."/>
            <person name="Foldi C."/>
            <person name="Dima B."/>
            <person name="Sanchez-Garcia M."/>
            <person name="Sanchez-Ramirez S."/>
            <person name="Szollosi G.J."/>
            <person name="Szarkandi J.G."/>
            <person name="Papp V."/>
            <person name="Albert L."/>
            <person name="Andreopoulos W."/>
            <person name="Angelini C."/>
            <person name="Antonin V."/>
            <person name="Barry K.W."/>
            <person name="Bougher N.L."/>
            <person name="Buchanan P."/>
            <person name="Buyck B."/>
            <person name="Bense V."/>
            <person name="Catcheside P."/>
            <person name="Chovatia M."/>
            <person name="Cooper J."/>
            <person name="Damon W."/>
            <person name="Desjardin D."/>
            <person name="Finy P."/>
            <person name="Geml J."/>
            <person name="Haridas S."/>
            <person name="Hughes K."/>
            <person name="Justo A."/>
            <person name="Karasinski D."/>
            <person name="Kautmanova I."/>
            <person name="Kiss B."/>
            <person name="Kocsube S."/>
            <person name="Kotiranta H."/>
            <person name="LaButti K.M."/>
            <person name="Lechner B.E."/>
            <person name="Liimatainen K."/>
            <person name="Lipzen A."/>
            <person name="Lukacs Z."/>
            <person name="Mihaltcheva S."/>
            <person name="Morgado L.N."/>
            <person name="Niskanen T."/>
            <person name="Noordeloos M.E."/>
            <person name="Ohm R.A."/>
            <person name="Ortiz-Santana B."/>
            <person name="Ovrebo C."/>
            <person name="Racz N."/>
            <person name="Riley R."/>
            <person name="Savchenko A."/>
            <person name="Shiryaev A."/>
            <person name="Soop K."/>
            <person name="Spirin V."/>
            <person name="Szebenyi C."/>
            <person name="Tomsovsky M."/>
            <person name="Tulloss R.E."/>
            <person name="Uehling J."/>
            <person name="Grigoriev I.V."/>
            <person name="Vagvolgyi C."/>
            <person name="Papp T."/>
            <person name="Martin F.M."/>
            <person name="Miettinen O."/>
            <person name="Hibbett D.S."/>
            <person name="Nagy L.G."/>
        </authorList>
    </citation>
    <scope>NUCLEOTIDE SEQUENCE [LARGE SCALE GENOMIC DNA]</scope>
    <source>
        <strain evidence="14 15">OMC1185</strain>
    </source>
</reference>
<evidence type="ECO:0000256" key="1">
    <source>
        <dbReference type="ARBA" id="ARBA00004434"/>
    </source>
</evidence>
<keyword evidence="5 10" id="KW-0999">Mitochondrion inner membrane</keyword>
<gene>
    <name evidence="14" type="ORF">OE88DRAFT_1779208</name>
</gene>
<sequence>MLTARRELLASRRVAAVGRSCIRVRRCVADVPAASADVPPESDPGSKTEEAWLFADSVFPVRLASWEHYFAMASEDTLLAKLKQIFQGVHVHGFEVLSMEPHIKDGGVFVNFRYDATNGPSALEDIEKTVREQAQKEGGVPSWHGLSRGSLWLVKGRPWREDMHRYASPLVTVAFEGPDVHEEALYRLFRPYGRIQDLRNPTPVPAGSLRFSTIVFRYVRSATIARNAIHGLAVPSSSSSAPTILRIGYREPLQAHALRDWILNHPRIVLPIVVFLLGTFTYTVFDPIRAFMIEGKVMDWFNYKQSAIYKWLRANTVERFALSSSTGQERLQANTNVWKERKDAEDAVYRYLAEMPSSVAFLHGPQGSGKTTMLTKILQETGRKAIVIDCGQLFKANSDPTLLASLADQTGYWPIFTFMNSVNNMVDMASVGLMGQKAGFSTSLTDQVKQVLEVTGTALRKVTASYRENIQRQVKNRQLEEQRQLEEERKRQRIQNGEWHDPRLDCIAGNGVMSELGIGDEPMEGDRDPSAAAGDNEEEKQQKEEMKKESERQQKSIEDVQAVEALPIVILKNFESKSGGKEEVVGVLAQWAVALAEGQVAHVIVASDNRENAKLLTKASPSKPLASVALEDADTASALAFVQQKLRDAGLDYKFTKQQTASVERLGGRASDLEALIHKVRSGQAVEEAVEDIIDRGVAELRKKAFGEDADDVKNLPWSREQAWVIMRRLSRESEIPYHDVLTDSPFKNNEGALRSMEHSELISITTHNGRPSTIRPGKPVYQYVFQRLANDRVFQATQDIAVNEKTLAGAESTVRACEEELTVLKQLGSDPNHWVEWRSASSHRAAYLFRKMKAAETKIESLEKQNAELKKVLARGP</sequence>
<evidence type="ECO:0000256" key="6">
    <source>
        <dbReference type="ARBA" id="ARBA00022989"/>
    </source>
</evidence>
<evidence type="ECO:0000256" key="12">
    <source>
        <dbReference type="SAM" id="MobiDB-lite"/>
    </source>
</evidence>
<keyword evidence="10" id="KW-0507">mRNA processing</keyword>
<feature type="compositionally biased region" description="Basic and acidic residues" evidence="12">
    <location>
        <begin position="539"/>
        <end position="556"/>
    </location>
</feature>
<proteinExistence type="inferred from homology"/>
<keyword evidence="15" id="KW-1185">Reference proteome</keyword>